<evidence type="ECO:0000256" key="2">
    <source>
        <dbReference type="ARBA" id="ARBA00022723"/>
    </source>
</evidence>
<dbReference type="InterPro" id="IPR024607">
    <property type="entry name" value="Sulfatase_CS"/>
</dbReference>
<proteinExistence type="inferred from homology"/>
<name>X0XGN3_9ZZZZ</name>
<dbReference type="PANTHER" id="PTHR45953:SF1">
    <property type="entry name" value="IDURONATE 2-SULFATASE"/>
    <property type="match status" value="1"/>
</dbReference>
<dbReference type="PROSITE" id="PS00149">
    <property type="entry name" value="SULFATASE_2"/>
    <property type="match status" value="1"/>
</dbReference>
<protein>
    <recommendedName>
        <fullName evidence="4">Sulfatase N-terminal domain-containing protein</fullName>
    </recommendedName>
</protein>
<dbReference type="AlphaFoldDB" id="X0XGN3"/>
<dbReference type="GO" id="GO:0008484">
    <property type="term" value="F:sulfuric ester hydrolase activity"/>
    <property type="evidence" value="ECO:0007669"/>
    <property type="project" value="TreeGrafter"/>
</dbReference>
<dbReference type="PANTHER" id="PTHR45953">
    <property type="entry name" value="IDURONATE 2-SULFATASE"/>
    <property type="match status" value="1"/>
</dbReference>
<comment type="similarity">
    <text evidence="1">Belongs to the sulfatase family.</text>
</comment>
<feature type="domain" description="Sulfatase N-terminal" evidence="4">
    <location>
        <begin position="8"/>
        <end position="228"/>
    </location>
</feature>
<evidence type="ECO:0000256" key="1">
    <source>
        <dbReference type="ARBA" id="ARBA00008779"/>
    </source>
</evidence>
<gene>
    <name evidence="5" type="ORF">S01H1_66935</name>
</gene>
<dbReference type="GO" id="GO:0005737">
    <property type="term" value="C:cytoplasm"/>
    <property type="evidence" value="ECO:0007669"/>
    <property type="project" value="TreeGrafter"/>
</dbReference>
<evidence type="ECO:0000259" key="4">
    <source>
        <dbReference type="Pfam" id="PF00884"/>
    </source>
</evidence>
<dbReference type="InterPro" id="IPR017850">
    <property type="entry name" value="Alkaline_phosphatase_core_sf"/>
</dbReference>
<dbReference type="Pfam" id="PF00884">
    <property type="entry name" value="Sulfatase"/>
    <property type="match status" value="1"/>
</dbReference>
<keyword evidence="2" id="KW-0479">Metal-binding</keyword>
<evidence type="ECO:0000313" key="5">
    <source>
        <dbReference type="EMBL" id="GAG34552.1"/>
    </source>
</evidence>
<dbReference type="InterPro" id="IPR000917">
    <property type="entry name" value="Sulfatase_N"/>
</dbReference>
<sequence>MERGTNKPNILLIQSDQMVPFLIGAYGHKVVKTPNLDKLVEDSVRFDNAYTPCPVCAPARASILTGKYISDIGCYDNASPLHCDEPTIAHYLTNAGYDTVASGKMHIIGPDQLHGFGKRLTTNIYPSDFWWTTTRNEKEIKDLHAQPIAIDYVTAGKRLWSMALDFDEEAQHRALEYLRSKSPLRTGSLQVLQEKRDERPFFLIASYQLPHEPFHVTDELWNLYQGEQIEIPKIPPDIE</sequence>
<organism evidence="5">
    <name type="scientific">marine sediment metagenome</name>
    <dbReference type="NCBI Taxonomy" id="412755"/>
    <lineage>
        <taxon>unclassified sequences</taxon>
        <taxon>metagenomes</taxon>
        <taxon>ecological metagenomes</taxon>
    </lineage>
</organism>
<accession>X0XGN3</accession>
<reference evidence="5" key="1">
    <citation type="journal article" date="2014" name="Front. Microbiol.">
        <title>High frequency of phylogenetically diverse reductive dehalogenase-homologous genes in deep subseafloor sedimentary metagenomes.</title>
        <authorList>
            <person name="Kawai M."/>
            <person name="Futagami T."/>
            <person name="Toyoda A."/>
            <person name="Takaki Y."/>
            <person name="Nishi S."/>
            <person name="Hori S."/>
            <person name="Arai W."/>
            <person name="Tsubouchi T."/>
            <person name="Morono Y."/>
            <person name="Uchiyama I."/>
            <person name="Ito T."/>
            <person name="Fujiyama A."/>
            <person name="Inagaki F."/>
            <person name="Takami H."/>
        </authorList>
    </citation>
    <scope>NUCLEOTIDE SEQUENCE</scope>
    <source>
        <strain evidence="5">Expedition CK06-06</strain>
    </source>
</reference>
<evidence type="ECO:0000256" key="3">
    <source>
        <dbReference type="ARBA" id="ARBA00022801"/>
    </source>
</evidence>
<keyword evidence="3" id="KW-0378">Hydrolase</keyword>
<feature type="non-terminal residue" evidence="5">
    <location>
        <position position="239"/>
    </location>
</feature>
<comment type="caution">
    <text evidence="5">The sequence shown here is derived from an EMBL/GenBank/DDBJ whole genome shotgun (WGS) entry which is preliminary data.</text>
</comment>
<dbReference type="EMBL" id="BARS01044284">
    <property type="protein sequence ID" value="GAG34552.1"/>
    <property type="molecule type" value="Genomic_DNA"/>
</dbReference>
<dbReference type="SUPFAM" id="SSF53649">
    <property type="entry name" value="Alkaline phosphatase-like"/>
    <property type="match status" value="1"/>
</dbReference>
<dbReference type="Gene3D" id="3.40.720.10">
    <property type="entry name" value="Alkaline Phosphatase, subunit A"/>
    <property type="match status" value="1"/>
</dbReference>
<dbReference type="GO" id="GO:0046872">
    <property type="term" value="F:metal ion binding"/>
    <property type="evidence" value="ECO:0007669"/>
    <property type="project" value="UniProtKB-KW"/>
</dbReference>
<dbReference type="PROSITE" id="PS00523">
    <property type="entry name" value="SULFATASE_1"/>
    <property type="match status" value="1"/>
</dbReference>